<feature type="transmembrane region" description="Helical" evidence="1">
    <location>
        <begin position="98"/>
        <end position="122"/>
    </location>
</feature>
<proteinExistence type="predicted"/>
<comment type="caution">
    <text evidence="2">The sequence shown here is derived from an EMBL/GenBank/DDBJ whole genome shotgun (WGS) entry which is preliminary data.</text>
</comment>
<keyword evidence="1" id="KW-0472">Membrane</keyword>
<feature type="transmembrane region" description="Helical" evidence="1">
    <location>
        <begin position="335"/>
        <end position="353"/>
    </location>
</feature>
<dbReference type="EMBL" id="PZZP01000001">
    <property type="protein sequence ID" value="PTM57536.1"/>
    <property type="molecule type" value="Genomic_DNA"/>
</dbReference>
<protein>
    <submittedName>
        <fullName evidence="2">Uncharacterized protein</fullName>
    </submittedName>
</protein>
<feature type="transmembrane region" description="Helical" evidence="1">
    <location>
        <begin position="20"/>
        <end position="37"/>
    </location>
</feature>
<accession>A0A2T4Z6L7</accession>
<name>A0A2T4Z6L7_9BACL</name>
<feature type="transmembrane region" description="Helical" evidence="1">
    <location>
        <begin position="306"/>
        <end position="329"/>
    </location>
</feature>
<evidence type="ECO:0000313" key="2">
    <source>
        <dbReference type="EMBL" id="PTM57536.1"/>
    </source>
</evidence>
<feature type="transmembrane region" description="Helical" evidence="1">
    <location>
        <begin position="49"/>
        <end position="78"/>
    </location>
</feature>
<dbReference type="AlphaFoldDB" id="A0A2T4Z6L7"/>
<evidence type="ECO:0000313" key="3">
    <source>
        <dbReference type="Proteomes" id="UP000241639"/>
    </source>
</evidence>
<reference evidence="2 3" key="1">
    <citation type="submission" date="2018-04" db="EMBL/GenBank/DDBJ databases">
        <title>Genomic Encyclopedia of Archaeal and Bacterial Type Strains, Phase II (KMG-II): from individual species to whole genera.</title>
        <authorList>
            <person name="Goeker M."/>
        </authorList>
    </citation>
    <scope>NUCLEOTIDE SEQUENCE [LARGE SCALE GENOMIC DNA]</scope>
    <source>
        <strain evidence="2 3">DSM 45169</strain>
    </source>
</reference>
<keyword evidence="1" id="KW-0812">Transmembrane</keyword>
<feature type="transmembrane region" description="Helical" evidence="1">
    <location>
        <begin position="248"/>
        <end position="266"/>
    </location>
</feature>
<evidence type="ECO:0000256" key="1">
    <source>
        <dbReference type="SAM" id="Phobius"/>
    </source>
</evidence>
<feature type="transmembrane region" description="Helical" evidence="1">
    <location>
        <begin position="186"/>
        <end position="207"/>
    </location>
</feature>
<gene>
    <name evidence="2" type="ORF">C8J48_0084</name>
</gene>
<keyword evidence="1" id="KW-1133">Transmembrane helix</keyword>
<sequence>MPLTMTDGFHLTAWPRWGSLLPLVSLTTGLLFGWLNLGYEYIYSESILFLTVAVIFGIFSAHLGIMFLIGFTFGEFILSLDWFSTPRIGRDGIVQNIFLHRVPLLISYGLLAVLMVKIPVLTKQLLAQIHPPQGLSRKTKTTLVMIGHSLLTAVMVYFWIQIMPVLIRPVFTWISRNPSVKAVETFQVYGFWLVFVAVFISLFRVYLQSLTTYQRELRKRIDTLERTFEQRLMEKPEVIPLRDRLHPWVHTILVSVMLTLVLSGLYESWIDAILLSSFILFLQAARIRLIPVPLGKWPQWIERVPLLYRLIIGFVVILFLSHQIMNFFYSSSLQTFRPVILLTGLAMFIAFLLNPGNPSQNPSSSFPSSEQKGARSI</sequence>
<feature type="transmembrane region" description="Helical" evidence="1">
    <location>
        <begin position="143"/>
        <end position="166"/>
    </location>
</feature>
<organism evidence="2 3">
    <name type="scientific">Desmospora activa DSM 45169</name>
    <dbReference type="NCBI Taxonomy" id="1121389"/>
    <lineage>
        <taxon>Bacteria</taxon>
        <taxon>Bacillati</taxon>
        <taxon>Bacillota</taxon>
        <taxon>Bacilli</taxon>
        <taxon>Bacillales</taxon>
        <taxon>Thermoactinomycetaceae</taxon>
        <taxon>Desmospora</taxon>
    </lineage>
</organism>
<dbReference type="Proteomes" id="UP000241639">
    <property type="component" value="Unassembled WGS sequence"/>
</dbReference>
<keyword evidence="3" id="KW-1185">Reference proteome</keyword>